<evidence type="ECO:0000259" key="5">
    <source>
        <dbReference type="PROSITE" id="PS51900"/>
    </source>
</evidence>
<dbReference type="InterPro" id="IPR013328">
    <property type="entry name" value="6PGD_dom2"/>
</dbReference>
<dbReference type="AlphaFoldDB" id="A0A0J6SHV8"/>
<evidence type="ECO:0000256" key="4">
    <source>
        <dbReference type="PROSITE-ProRule" id="PRU01248"/>
    </source>
</evidence>
<dbReference type="GO" id="GO:0003677">
    <property type="term" value="F:DNA binding"/>
    <property type="evidence" value="ECO:0007669"/>
    <property type="project" value="UniProtKB-UniRule"/>
</dbReference>
<dbReference type="InterPro" id="IPR044068">
    <property type="entry name" value="CB"/>
</dbReference>
<dbReference type="Gene3D" id="1.10.1040.10">
    <property type="entry name" value="N-(1-d-carboxylethyl)-l-norvaline Dehydrogenase, domain 2"/>
    <property type="match status" value="1"/>
</dbReference>
<dbReference type="EMBL" id="LABY01000157">
    <property type="protein sequence ID" value="KMO33244.1"/>
    <property type="molecule type" value="Genomic_DNA"/>
</dbReference>
<dbReference type="InterPro" id="IPR013118">
    <property type="entry name" value="Mannitol_DH_C"/>
</dbReference>
<dbReference type="PATRIC" id="fig|298794.3.peg.1629"/>
<gene>
    <name evidence="6" type="ORF">VQ02_21345</name>
</gene>
<dbReference type="SUPFAM" id="SSF51735">
    <property type="entry name" value="NAD(P)-binding Rossmann-fold domains"/>
    <property type="match status" value="1"/>
</dbReference>
<organism evidence="6 7">
    <name type="scientific">Methylobacterium variabile</name>
    <dbReference type="NCBI Taxonomy" id="298794"/>
    <lineage>
        <taxon>Bacteria</taxon>
        <taxon>Pseudomonadati</taxon>
        <taxon>Pseudomonadota</taxon>
        <taxon>Alphaproteobacteria</taxon>
        <taxon>Hyphomicrobiales</taxon>
        <taxon>Methylobacteriaceae</taxon>
        <taxon>Methylobacterium</taxon>
    </lineage>
</organism>
<keyword evidence="2" id="KW-0560">Oxidoreductase</keyword>
<reference evidence="6 7" key="1">
    <citation type="submission" date="2015-03" db="EMBL/GenBank/DDBJ databases">
        <title>Genome sequencing of Methylobacterium variabile DSM 16961.</title>
        <authorList>
            <person name="Chaudhry V."/>
            <person name="Patil P.B."/>
        </authorList>
    </citation>
    <scope>NUCLEOTIDE SEQUENCE [LARGE SCALE GENOMIC DNA]</scope>
    <source>
        <strain evidence="6 7">DSM 16961</strain>
    </source>
</reference>
<name>A0A0J6SHV8_9HYPH</name>
<evidence type="ECO:0000313" key="6">
    <source>
        <dbReference type="EMBL" id="KMO33244.1"/>
    </source>
</evidence>
<evidence type="ECO:0000256" key="1">
    <source>
        <dbReference type="ARBA" id="ARBA00022908"/>
    </source>
</evidence>
<dbReference type="InterPro" id="IPR013131">
    <property type="entry name" value="Mannitol_DH_N"/>
</dbReference>
<dbReference type="SUPFAM" id="SSF48179">
    <property type="entry name" value="6-phosphogluconate dehydrogenase C-terminal domain-like"/>
    <property type="match status" value="1"/>
</dbReference>
<dbReference type="Proteomes" id="UP000035955">
    <property type="component" value="Unassembled WGS sequence"/>
</dbReference>
<protein>
    <submittedName>
        <fullName evidence="6">D-mannonate oxidoreductase</fullName>
    </submittedName>
</protein>
<dbReference type="PANTHER" id="PTHR30524">
    <property type="entry name" value="MANNITOL-1-PHOSPHATE 5-DEHYDROGENASE"/>
    <property type="match status" value="1"/>
</dbReference>
<dbReference type="GO" id="GO:0016491">
    <property type="term" value="F:oxidoreductase activity"/>
    <property type="evidence" value="ECO:0007669"/>
    <property type="project" value="UniProtKB-KW"/>
</dbReference>
<keyword evidence="1" id="KW-0229">DNA integration</keyword>
<evidence type="ECO:0000256" key="2">
    <source>
        <dbReference type="ARBA" id="ARBA00023002"/>
    </source>
</evidence>
<dbReference type="Gene3D" id="3.40.50.720">
    <property type="entry name" value="NAD(P)-binding Rossmann-like Domain"/>
    <property type="match status" value="1"/>
</dbReference>
<proteinExistence type="predicted"/>
<keyword evidence="4" id="KW-0238">DNA-binding</keyword>
<keyword evidence="3" id="KW-0520">NAD</keyword>
<keyword evidence="7" id="KW-1185">Reference proteome</keyword>
<evidence type="ECO:0000256" key="3">
    <source>
        <dbReference type="ARBA" id="ARBA00023027"/>
    </source>
</evidence>
<feature type="domain" description="Core-binding (CB)" evidence="5">
    <location>
        <begin position="327"/>
        <end position="391"/>
    </location>
</feature>
<sequence>MNAVPEGLTRPSRRVVQFGTSRFLQAHADLFLHEAREAGQDVGPITVVQTSGASARAGRVAAFGAPGGYPVIIRGIEAGAPVERRVTVTSIDRGLSAATDWDAVTALFVAEADIVLSNTGDTGYVIAEADRGPGLIEARPPASFPGKLAQLLHRRWQAGGRSLTVLPCELVNRNGRVLQGLVLDLAAAAGLPEAFRAWLRDGVVWTDTLVDRIVSEPLEPVGAVAEPYALWAIERRPGLVLPCEHPCIVLADDLEPFERLKLHILNLGHTVLAEIWQREGRPADETVREILADPAIRARLDALYRDEVVPGFAARGMEADAAAYVAATLDRFLNPYLNHRLADIAQNHAQKVERRVDAFLAWVAEAARDPRDVPAAPTLRALAAAYRQGAA</sequence>
<evidence type="ECO:0000313" key="7">
    <source>
        <dbReference type="Proteomes" id="UP000035955"/>
    </source>
</evidence>
<dbReference type="Pfam" id="PF01232">
    <property type="entry name" value="Mannitol_dh"/>
    <property type="match status" value="1"/>
</dbReference>
<accession>A0A0J6SHV8</accession>
<dbReference type="GO" id="GO:0015074">
    <property type="term" value="P:DNA integration"/>
    <property type="evidence" value="ECO:0007669"/>
    <property type="project" value="UniProtKB-KW"/>
</dbReference>
<dbReference type="OrthoDB" id="271711at2"/>
<dbReference type="PANTHER" id="PTHR30524:SF0">
    <property type="entry name" value="ALTRONATE OXIDOREDUCTASE-RELATED"/>
    <property type="match status" value="1"/>
</dbReference>
<dbReference type="PROSITE" id="PS51900">
    <property type="entry name" value="CB"/>
    <property type="match status" value="1"/>
</dbReference>
<dbReference type="Pfam" id="PF08125">
    <property type="entry name" value="Mannitol_dh_C"/>
    <property type="match status" value="1"/>
</dbReference>
<comment type="caution">
    <text evidence="6">The sequence shown here is derived from an EMBL/GenBank/DDBJ whole genome shotgun (WGS) entry which is preliminary data.</text>
</comment>
<dbReference type="RefSeq" id="WP_048446229.1">
    <property type="nucleotide sequence ID" value="NZ_LABY01000157.1"/>
</dbReference>
<dbReference type="InterPro" id="IPR008927">
    <property type="entry name" value="6-PGluconate_DH-like_C_sf"/>
</dbReference>
<dbReference type="InterPro" id="IPR036291">
    <property type="entry name" value="NAD(P)-bd_dom_sf"/>
</dbReference>